<organism evidence="2 3">
    <name type="scientific">Cucumis melo var. makuwa</name>
    <name type="common">Oriental melon</name>
    <dbReference type="NCBI Taxonomy" id="1194695"/>
    <lineage>
        <taxon>Eukaryota</taxon>
        <taxon>Viridiplantae</taxon>
        <taxon>Streptophyta</taxon>
        <taxon>Embryophyta</taxon>
        <taxon>Tracheophyta</taxon>
        <taxon>Spermatophyta</taxon>
        <taxon>Magnoliopsida</taxon>
        <taxon>eudicotyledons</taxon>
        <taxon>Gunneridae</taxon>
        <taxon>Pentapetalae</taxon>
        <taxon>rosids</taxon>
        <taxon>fabids</taxon>
        <taxon>Cucurbitales</taxon>
        <taxon>Cucurbitaceae</taxon>
        <taxon>Benincaseae</taxon>
        <taxon>Cucumis</taxon>
    </lineage>
</organism>
<gene>
    <name evidence="2" type="ORF">E5676_scaffold143G002900</name>
</gene>
<name>A0A5D3C189_CUCMM</name>
<dbReference type="GO" id="GO:0008233">
    <property type="term" value="F:peptidase activity"/>
    <property type="evidence" value="ECO:0007669"/>
    <property type="project" value="UniProtKB-KW"/>
</dbReference>
<proteinExistence type="predicted"/>
<comment type="caution">
    <text evidence="2">The sequence shown here is derived from an EMBL/GenBank/DDBJ whole genome shotgun (WGS) entry which is preliminary data.</text>
</comment>
<reference evidence="2 3" key="1">
    <citation type="submission" date="2019-08" db="EMBL/GenBank/DDBJ databases">
        <title>Draft genome sequences of two oriental melons (Cucumis melo L. var makuwa).</title>
        <authorList>
            <person name="Kwon S.-Y."/>
        </authorList>
    </citation>
    <scope>NUCLEOTIDE SEQUENCE [LARGE SCALE GENOMIC DNA]</scope>
    <source>
        <strain evidence="3">cv. Chang Bougi</strain>
        <tissue evidence="2">Leaf</tissue>
    </source>
</reference>
<dbReference type="EMBL" id="SSTD01014011">
    <property type="protein sequence ID" value="TYK05034.1"/>
    <property type="molecule type" value="Genomic_DNA"/>
</dbReference>
<feature type="domain" description="Retrotransposon gag" evidence="1">
    <location>
        <begin position="180"/>
        <end position="227"/>
    </location>
</feature>
<evidence type="ECO:0000313" key="2">
    <source>
        <dbReference type="EMBL" id="TYK05034.1"/>
    </source>
</evidence>
<accession>A0A5D3C189</accession>
<dbReference type="InterPro" id="IPR005162">
    <property type="entry name" value="Retrotrans_gag_dom"/>
</dbReference>
<dbReference type="GO" id="GO:0006508">
    <property type="term" value="P:proteolysis"/>
    <property type="evidence" value="ECO:0007669"/>
    <property type="project" value="UniProtKB-KW"/>
</dbReference>
<dbReference type="Pfam" id="PF03732">
    <property type="entry name" value="Retrotrans_gag"/>
    <property type="match status" value="1"/>
</dbReference>
<protein>
    <submittedName>
        <fullName evidence="2">Gag-protease polyprotein</fullName>
    </submittedName>
</protein>
<keyword evidence="2" id="KW-0378">Hydrolase</keyword>
<evidence type="ECO:0000313" key="3">
    <source>
        <dbReference type="Proteomes" id="UP000321947"/>
    </source>
</evidence>
<evidence type="ECO:0000259" key="1">
    <source>
        <dbReference type="Pfam" id="PF03732"/>
    </source>
</evidence>
<dbReference type="AlphaFoldDB" id="A0A5D3C189"/>
<sequence>MLTVVVRSKTSRVREVTFRFWGVTTSVVGANSPLFGWIRLDVELNKDFSYSSVMLMCCAVNWNSNVMDYENLNVILNTTVMHNMDVMHNIGKGMMRGRSARGKKDASSHRPCCTSYSCGPCCYGVEVQGFDYTDAGAHQPAPPAPALAPVCPEDQKVQCTVFMLTDRGTARWETTERMLGRQEFLNLEQDDRTVKQYDAEFDMLSRFTPEMIATEATRADKFVRGLRLDIQGLVRAFRPVIHADALCLAMDLSLQERANSSKVAGRGLTLRDPSASHLHNSSAYSEQYACVI</sequence>
<dbReference type="Proteomes" id="UP000321947">
    <property type="component" value="Unassembled WGS sequence"/>
</dbReference>
<keyword evidence="2" id="KW-0645">Protease</keyword>